<keyword evidence="4 5" id="KW-0012">Acyltransferase</keyword>
<protein>
    <recommendedName>
        <fullName evidence="5">Arginyl-tRNA--protein transferase 1</fullName>
        <shortName evidence="5">Arginyltransferase 1</shortName>
        <shortName evidence="5">R-transferase 1</shortName>
        <ecNumber evidence="5">2.3.2.8</ecNumber>
    </recommendedName>
    <alternativeName>
        <fullName evidence="5">Arginine-tRNA--protein transferase 1</fullName>
    </alternativeName>
</protein>
<dbReference type="InterPro" id="IPR017137">
    <property type="entry name" value="Arg-tRNA-P_Trfase_1_euk"/>
</dbReference>
<comment type="function">
    <text evidence="5">Involved in the post-translational conjugation of arginine to the N-terminal aspartate or glutamate of a protein. This arginylation is required for degradation of the protein via the ubiquitin pathway.</text>
</comment>
<evidence type="ECO:0000256" key="2">
    <source>
        <dbReference type="ARBA" id="ARBA00022679"/>
    </source>
</evidence>
<evidence type="ECO:0000259" key="7">
    <source>
        <dbReference type="Pfam" id="PF04377"/>
    </source>
</evidence>
<dbReference type="InterPro" id="IPR016181">
    <property type="entry name" value="Acyl_CoA_acyltransferase"/>
</dbReference>
<keyword evidence="2 5" id="KW-0808">Transferase</keyword>
<reference evidence="8" key="1">
    <citation type="submission" date="2025-08" db="UniProtKB">
        <authorList>
            <consortium name="RefSeq"/>
        </authorList>
    </citation>
    <scope>IDENTIFICATION</scope>
</reference>
<dbReference type="Pfam" id="PF04377">
    <property type="entry name" value="ATE_C"/>
    <property type="match status" value="1"/>
</dbReference>
<feature type="domain" description="N-end rule aminoacyl transferase C-terminal" evidence="7">
    <location>
        <begin position="285"/>
        <end position="423"/>
    </location>
</feature>
<dbReference type="KEGG" id="pxu:106126553"/>
<evidence type="ECO:0000259" key="6">
    <source>
        <dbReference type="Pfam" id="PF04376"/>
    </source>
</evidence>
<accession>A0AAJ6ZUZ7</accession>
<comment type="similarity">
    <text evidence="1 5">Belongs to the R-transferase family.</text>
</comment>
<dbReference type="InterPro" id="IPR030700">
    <property type="entry name" value="N-end_Aminoacyl_Trfase"/>
</dbReference>
<dbReference type="InterPro" id="IPR007471">
    <property type="entry name" value="N-end_Aminoacyl_Trfase_N"/>
</dbReference>
<dbReference type="EC" id="2.3.2.8" evidence="5"/>
<dbReference type="RefSeq" id="XP_013179724.1">
    <property type="nucleotide sequence ID" value="XM_013324270.1"/>
</dbReference>
<name>A0AAJ6ZUZ7_PAPXU</name>
<keyword evidence="3 5" id="KW-0833">Ubl conjugation pathway</keyword>
<dbReference type="SUPFAM" id="SSF55729">
    <property type="entry name" value="Acyl-CoA N-acyltransferases (Nat)"/>
    <property type="match status" value="1"/>
</dbReference>
<dbReference type="Proteomes" id="UP000694872">
    <property type="component" value="Unplaced"/>
</dbReference>
<organism evidence="8">
    <name type="scientific">Papilio xuthus</name>
    <name type="common">Asian swallowtail butterfly</name>
    <dbReference type="NCBI Taxonomy" id="66420"/>
    <lineage>
        <taxon>Eukaryota</taxon>
        <taxon>Metazoa</taxon>
        <taxon>Ecdysozoa</taxon>
        <taxon>Arthropoda</taxon>
        <taxon>Hexapoda</taxon>
        <taxon>Insecta</taxon>
        <taxon>Pterygota</taxon>
        <taxon>Neoptera</taxon>
        <taxon>Endopterygota</taxon>
        <taxon>Lepidoptera</taxon>
        <taxon>Glossata</taxon>
        <taxon>Ditrysia</taxon>
        <taxon>Papilionoidea</taxon>
        <taxon>Papilionidae</taxon>
        <taxon>Papilioninae</taxon>
        <taxon>Papilio</taxon>
    </lineage>
</organism>
<feature type="domain" description="N-end aminoacyl transferase N-terminal" evidence="6">
    <location>
        <begin position="16"/>
        <end position="87"/>
    </location>
</feature>
<evidence type="ECO:0000313" key="8">
    <source>
        <dbReference type="RefSeq" id="XP_013179724.1"/>
    </source>
</evidence>
<evidence type="ECO:0000256" key="5">
    <source>
        <dbReference type="PIRNR" id="PIRNR037207"/>
    </source>
</evidence>
<dbReference type="PIRSF" id="PIRSF037207">
    <property type="entry name" value="ATE1_euk"/>
    <property type="match status" value="1"/>
</dbReference>
<dbReference type="InterPro" id="IPR007472">
    <property type="entry name" value="N-end_Aminoacyl_Trfase_C"/>
</dbReference>
<sequence length="514" mass="59266">MMSVSIIEYYAEHERYKCGYCKKPDTSYSHGIWAHTMTVSDYQDLIDRGWRRSGKYCYKPTLDVTCCPSYTIRCKALDFKLTKSQKKILKRINKFLSGEAEQDKDDRRMSTSQSYEQIENLGEQFVAPKQDPQMINVHNVTFSSGSNEQDDSAIGDTSPIPYMCDDVPETSGDFMMEKGETSLKSLQTDSVPGTSTVLPVKKDMGPDPNKAPCKKAKLLRRERRLQKLKDKGIDITTLPDINKNKEKQIEDFINELPENVKHKLEIKLVRTTPPSGEWLASAKQTHELYVKYQMKVHGDTPDKCTEPKFKEFLVHSPLLEEHSEVGPPSGYGSFHQQYWLDGKMLAVGVIDILPKCVSSVYFFYDPDYMHLNLGTYGALREIAFTRNLHTLCPELKYYYLGFYIHSCCKMRYKGNFHPSDLLCPETFKWFPIENCLPKLNSSPYSRLDNDIDSVDENYPKQGDINFIPIHYKGSVLMYKVYKKKVSKSRRNSEELDEYLRLVGSKTAKNLVLVR</sequence>
<dbReference type="GeneID" id="106126553"/>
<proteinExistence type="inferred from homology"/>
<dbReference type="PANTHER" id="PTHR21367">
    <property type="entry name" value="ARGININE-TRNA-PROTEIN TRANSFERASE 1"/>
    <property type="match status" value="1"/>
</dbReference>
<dbReference type="GO" id="GO:0004057">
    <property type="term" value="F:arginyl-tRNA--protein transferase activity"/>
    <property type="evidence" value="ECO:0007669"/>
    <property type="project" value="UniProtKB-EC"/>
</dbReference>
<comment type="catalytic activity">
    <reaction evidence="5">
        <text>an N-terminal L-alpha-aminoacyl-[protein] + L-arginyl-tRNA(Arg) = an N-terminal L-arginyl-L-aminoacyl-[protein] + tRNA(Arg) + H(+)</text>
        <dbReference type="Rhea" id="RHEA:10208"/>
        <dbReference type="Rhea" id="RHEA-COMP:9658"/>
        <dbReference type="Rhea" id="RHEA-COMP:9673"/>
        <dbReference type="Rhea" id="RHEA-COMP:10636"/>
        <dbReference type="Rhea" id="RHEA-COMP:10638"/>
        <dbReference type="ChEBI" id="CHEBI:15378"/>
        <dbReference type="ChEBI" id="CHEBI:78442"/>
        <dbReference type="ChEBI" id="CHEBI:78513"/>
        <dbReference type="ChEBI" id="CHEBI:78597"/>
        <dbReference type="ChEBI" id="CHEBI:83562"/>
        <dbReference type="EC" id="2.3.2.8"/>
    </reaction>
</comment>
<dbReference type="Pfam" id="PF04376">
    <property type="entry name" value="ATE_N"/>
    <property type="match status" value="1"/>
</dbReference>
<evidence type="ECO:0000256" key="4">
    <source>
        <dbReference type="ARBA" id="ARBA00023315"/>
    </source>
</evidence>
<dbReference type="AlphaFoldDB" id="A0AAJ6ZUZ7"/>
<dbReference type="PANTHER" id="PTHR21367:SF1">
    <property type="entry name" value="ARGINYL-TRNA--PROTEIN TRANSFERASE 1"/>
    <property type="match status" value="1"/>
</dbReference>
<dbReference type="GO" id="GO:0005737">
    <property type="term" value="C:cytoplasm"/>
    <property type="evidence" value="ECO:0007669"/>
    <property type="project" value="TreeGrafter"/>
</dbReference>
<evidence type="ECO:0000256" key="3">
    <source>
        <dbReference type="ARBA" id="ARBA00022786"/>
    </source>
</evidence>
<dbReference type="CTD" id="11101"/>
<gene>
    <name evidence="8" type="primary">LOC106126553</name>
</gene>
<evidence type="ECO:0000256" key="1">
    <source>
        <dbReference type="ARBA" id="ARBA00009991"/>
    </source>
</evidence>